<feature type="transmembrane region" description="Helical" evidence="1">
    <location>
        <begin position="136"/>
        <end position="154"/>
    </location>
</feature>
<name>A0A507BVM2_9FUNG</name>
<dbReference type="Gene3D" id="1.20.120.1630">
    <property type="match status" value="1"/>
</dbReference>
<evidence type="ECO:0000256" key="1">
    <source>
        <dbReference type="SAM" id="Phobius"/>
    </source>
</evidence>
<protein>
    <submittedName>
        <fullName evidence="2">Uncharacterized protein</fullName>
    </submittedName>
</protein>
<dbReference type="InterPro" id="IPR010721">
    <property type="entry name" value="UstE-like"/>
</dbReference>
<dbReference type="Proteomes" id="UP000319731">
    <property type="component" value="Unassembled WGS sequence"/>
</dbReference>
<accession>A0A507BVM2</accession>
<dbReference type="GO" id="GO:0016020">
    <property type="term" value="C:membrane"/>
    <property type="evidence" value="ECO:0007669"/>
    <property type="project" value="TreeGrafter"/>
</dbReference>
<dbReference type="EMBL" id="QEAO01000049">
    <property type="protein sequence ID" value="TPX31201.1"/>
    <property type="molecule type" value="Genomic_DNA"/>
</dbReference>
<organism evidence="2 3">
    <name type="scientific">Synchytrium microbalum</name>
    <dbReference type="NCBI Taxonomy" id="1806994"/>
    <lineage>
        <taxon>Eukaryota</taxon>
        <taxon>Fungi</taxon>
        <taxon>Fungi incertae sedis</taxon>
        <taxon>Chytridiomycota</taxon>
        <taxon>Chytridiomycota incertae sedis</taxon>
        <taxon>Chytridiomycetes</taxon>
        <taxon>Synchytriales</taxon>
        <taxon>Synchytriaceae</taxon>
        <taxon>Synchytrium</taxon>
    </lineage>
</organism>
<dbReference type="GeneID" id="42006645"/>
<dbReference type="STRING" id="1806994.A0A507BVM2"/>
<evidence type="ECO:0000313" key="3">
    <source>
        <dbReference type="Proteomes" id="UP000319731"/>
    </source>
</evidence>
<dbReference type="PROSITE" id="PS50244">
    <property type="entry name" value="S5A_REDUCTASE"/>
    <property type="match status" value="1"/>
</dbReference>
<keyword evidence="1" id="KW-0472">Membrane</keyword>
<keyword evidence="1" id="KW-1133">Transmembrane helix</keyword>
<dbReference type="PANTHER" id="PTHR32251:SF15">
    <property type="entry name" value="3-OXO-5-ALPHA-STEROID 4-DEHYDROGENASE (DUF1295)"/>
    <property type="match status" value="1"/>
</dbReference>
<dbReference type="RefSeq" id="XP_031022693.1">
    <property type="nucleotide sequence ID" value="XM_031171348.1"/>
</dbReference>
<comment type="caution">
    <text evidence="2">The sequence shown here is derived from an EMBL/GenBank/DDBJ whole genome shotgun (WGS) entry which is preliminary data.</text>
</comment>
<reference evidence="2 3" key="1">
    <citation type="journal article" date="2019" name="Sci. Rep.">
        <title>Comparative genomics of chytrid fungi reveal insights into the obligate biotrophic and pathogenic lifestyle of Synchytrium endobioticum.</title>
        <authorList>
            <person name="van de Vossenberg B.T.L.H."/>
            <person name="Warris S."/>
            <person name="Nguyen H.D.T."/>
            <person name="van Gent-Pelzer M.P.E."/>
            <person name="Joly D.L."/>
            <person name="van de Geest H.C."/>
            <person name="Bonants P.J.M."/>
            <person name="Smith D.S."/>
            <person name="Levesque C.A."/>
            <person name="van der Lee T.A.J."/>
        </authorList>
    </citation>
    <scope>NUCLEOTIDE SEQUENCE [LARGE SCALE GENOMIC DNA]</scope>
    <source>
        <strain evidence="2 3">JEL517</strain>
    </source>
</reference>
<dbReference type="AlphaFoldDB" id="A0A507BVM2"/>
<sequence>MAKQSKLPPKEKPQGRDHIFNVDRNAPLSTSKLVGFIVGRLADIPLQYYILTYYSGSFWKLVGLPVRHPSAITGVLSPRQTMLLAFSAVAALRHAYWAISFSFCDIPVPAIVFFNALFSTVNSLLLARDSSWDLSYLDYAAIGLFTVGSLIETVSEYQRNAFKKNPANKGKIYTDGLFGLARHINYGGYVIWRGGYALGSGSAFALVQPVFQLYDFYSRAVPELDQHMSAKYDDQWKTYKKKTPFVLIPAVL</sequence>
<evidence type="ECO:0000313" key="2">
    <source>
        <dbReference type="EMBL" id="TPX31201.1"/>
    </source>
</evidence>
<gene>
    <name evidence="2" type="ORF">SmJEL517_g05422</name>
</gene>
<keyword evidence="1" id="KW-0812">Transmembrane</keyword>
<dbReference type="PANTHER" id="PTHR32251">
    <property type="entry name" value="3-OXO-5-ALPHA-STEROID 4-DEHYDROGENASE"/>
    <property type="match status" value="1"/>
</dbReference>
<proteinExistence type="predicted"/>
<keyword evidence="3" id="KW-1185">Reference proteome</keyword>
<dbReference type="OrthoDB" id="67965at2759"/>
<feature type="transmembrane region" description="Helical" evidence="1">
    <location>
        <begin position="95"/>
        <end position="116"/>
    </location>
</feature>
<dbReference type="Pfam" id="PF06966">
    <property type="entry name" value="DUF1295"/>
    <property type="match status" value="1"/>
</dbReference>